<keyword evidence="2" id="KW-0378">Hydrolase</keyword>
<proteinExistence type="predicted"/>
<name>A0A9X1LPB4_9MICO</name>
<dbReference type="EMBL" id="JAGTTM010000002">
    <property type="protein sequence ID" value="MCC2029434.1"/>
    <property type="molecule type" value="Genomic_DNA"/>
</dbReference>
<dbReference type="SUPFAM" id="SSF53474">
    <property type="entry name" value="alpha/beta-Hydrolases"/>
    <property type="match status" value="1"/>
</dbReference>
<dbReference type="Gene3D" id="3.40.50.1820">
    <property type="entry name" value="alpha/beta hydrolase"/>
    <property type="match status" value="2"/>
</dbReference>
<evidence type="ECO:0000313" key="2">
    <source>
        <dbReference type="EMBL" id="MCC2029434.1"/>
    </source>
</evidence>
<evidence type="ECO:0000259" key="1">
    <source>
        <dbReference type="Pfam" id="PF12695"/>
    </source>
</evidence>
<evidence type="ECO:0000313" key="3">
    <source>
        <dbReference type="Proteomes" id="UP001139289"/>
    </source>
</evidence>
<dbReference type="InterPro" id="IPR050471">
    <property type="entry name" value="AB_hydrolase"/>
</dbReference>
<protein>
    <submittedName>
        <fullName evidence="2">Alpha/beta hydrolase</fullName>
    </submittedName>
</protein>
<reference evidence="2" key="1">
    <citation type="submission" date="2021-04" db="EMBL/GenBank/DDBJ databases">
        <title>Microbacterium tenobrionis sp. nov. and Microbacterium allomyrinae sp. nov., isolated from larvae of Tenobrio molitor and Allomyrina dichotoma, respectively.</title>
        <authorList>
            <person name="Lee S.D."/>
        </authorList>
    </citation>
    <scope>NUCLEOTIDE SEQUENCE</scope>
    <source>
        <strain evidence="2">YMB-B2</strain>
    </source>
</reference>
<dbReference type="InterPro" id="IPR029058">
    <property type="entry name" value="AB_hydrolase_fold"/>
</dbReference>
<feature type="domain" description="Alpha/beta hydrolase fold-5" evidence="1">
    <location>
        <begin position="78"/>
        <end position="172"/>
    </location>
</feature>
<dbReference type="PANTHER" id="PTHR43433">
    <property type="entry name" value="HYDROLASE, ALPHA/BETA FOLD FAMILY PROTEIN"/>
    <property type="match status" value="1"/>
</dbReference>
<comment type="caution">
    <text evidence="2">The sequence shown here is derived from an EMBL/GenBank/DDBJ whole genome shotgun (WGS) entry which is preliminary data.</text>
</comment>
<dbReference type="InterPro" id="IPR029059">
    <property type="entry name" value="AB_hydrolase_5"/>
</dbReference>
<keyword evidence="3" id="KW-1185">Reference proteome</keyword>
<accession>A0A9X1LPB4</accession>
<dbReference type="AlphaFoldDB" id="A0A9X1LPB4"/>
<gene>
    <name evidence="2" type="ORF">KEC56_07870</name>
</gene>
<organism evidence="2 3">
    <name type="scientific">Microbacterium tenebrionis</name>
    <dbReference type="NCBI Taxonomy" id="2830665"/>
    <lineage>
        <taxon>Bacteria</taxon>
        <taxon>Bacillati</taxon>
        <taxon>Actinomycetota</taxon>
        <taxon>Actinomycetes</taxon>
        <taxon>Micrococcales</taxon>
        <taxon>Microbacteriaceae</taxon>
        <taxon>Microbacterium</taxon>
    </lineage>
</organism>
<dbReference type="RefSeq" id="WP_227530494.1">
    <property type="nucleotide sequence ID" value="NZ_JAGTTM010000002.1"/>
</dbReference>
<dbReference type="GO" id="GO:0016787">
    <property type="term" value="F:hydrolase activity"/>
    <property type="evidence" value="ECO:0007669"/>
    <property type="project" value="UniProtKB-KW"/>
</dbReference>
<dbReference type="Proteomes" id="UP001139289">
    <property type="component" value="Unassembled WGS sequence"/>
</dbReference>
<dbReference type="PANTHER" id="PTHR43433:SF5">
    <property type="entry name" value="AB HYDROLASE-1 DOMAIN-CONTAINING PROTEIN"/>
    <property type="match status" value="1"/>
</dbReference>
<dbReference type="Pfam" id="PF12695">
    <property type="entry name" value="Abhydrolase_5"/>
    <property type="match status" value="1"/>
</dbReference>
<sequence>MTEQSILERDGGAVPYAEEGEGPVSLVLISGRALNADGLGVVAHYLAEEAGFHVIRIGPRAEAGGTDRAETLRERVEDAMAVIDHLGLDHTWIGGHGFGGTAARVFAAEHTDRVNGLLLLGVEEDDIALAPAIPVLIVQATADEVTPPARAEALQATAPERASIKSIDGADHLFPATHPIETAVIIEEYLDWD</sequence>